<dbReference type="PANTHER" id="PTHR42894:SF1">
    <property type="entry name" value="N-(5'-PHOSPHORIBOSYL)ANTHRANILATE ISOMERASE"/>
    <property type="match status" value="1"/>
</dbReference>
<evidence type="ECO:0000313" key="10">
    <source>
        <dbReference type="EMBL" id="CAI5757756.1"/>
    </source>
</evidence>
<comment type="caution">
    <text evidence="10">The sequence shown here is derived from an EMBL/GenBank/DDBJ whole genome shotgun (WGS) entry which is preliminary data.</text>
</comment>
<comment type="similarity">
    <text evidence="2">Belongs to the TrpF family.</text>
</comment>
<dbReference type="HAMAP" id="MF_00135">
    <property type="entry name" value="PRAI"/>
    <property type="match status" value="1"/>
</dbReference>
<evidence type="ECO:0000256" key="6">
    <source>
        <dbReference type="ARBA" id="ARBA00022822"/>
    </source>
</evidence>
<evidence type="ECO:0000256" key="3">
    <source>
        <dbReference type="ARBA" id="ARBA00012572"/>
    </source>
</evidence>
<protein>
    <recommendedName>
        <fullName evidence="4">N-(5'-phosphoribosyl)anthranilate isomerase</fullName>
        <ecNumber evidence="3">5.3.1.24</ecNumber>
    </recommendedName>
</protein>
<evidence type="ECO:0000256" key="2">
    <source>
        <dbReference type="ARBA" id="ARBA00007571"/>
    </source>
</evidence>
<evidence type="ECO:0000256" key="1">
    <source>
        <dbReference type="ARBA" id="ARBA00004664"/>
    </source>
</evidence>
<dbReference type="Proteomes" id="UP001152885">
    <property type="component" value="Unassembled WGS sequence"/>
</dbReference>
<dbReference type="InterPro" id="IPR044643">
    <property type="entry name" value="TrpF_fam"/>
</dbReference>
<name>A0A9W4TW94_9ASCO</name>
<dbReference type="OrthoDB" id="524799at2759"/>
<dbReference type="EMBL" id="CANTUO010000002">
    <property type="protein sequence ID" value="CAI5757756.1"/>
    <property type="molecule type" value="Genomic_DNA"/>
</dbReference>
<keyword evidence="8" id="KW-0413">Isomerase</keyword>
<dbReference type="PANTHER" id="PTHR42894">
    <property type="entry name" value="N-(5'-PHOSPHORIBOSYL)ANTHRANILATE ISOMERASE"/>
    <property type="match status" value="1"/>
</dbReference>
<dbReference type="GO" id="GO:0000162">
    <property type="term" value="P:L-tryptophan biosynthetic process"/>
    <property type="evidence" value="ECO:0007669"/>
    <property type="project" value="UniProtKB-KW"/>
</dbReference>
<dbReference type="InterPro" id="IPR013785">
    <property type="entry name" value="Aldolase_TIM"/>
</dbReference>
<sequence length="226" mass="25085">MLVKICGISDIESAKCAIDNGANLIGCILVPNRSRTINHEIAKEISKLVKSKRTKQLKIPNTTNVNEYFEELAAEISRTGPYLVGVFRNQPRDDVIRIATELELDFIQLHGNEDKLEYLGYGFGVIPRYIIPKEHELLKEHADILVGQLSLPLLDSDLGGEGKTIDWDYINEKLDVGSILAGGLTSENLPKLNNIIGFDVSGGVETNGKKDLNKIEKFIKKGRSIQ</sequence>
<evidence type="ECO:0000256" key="8">
    <source>
        <dbReference type="ARBA" id="ARBA00023235"/>
    </source>
</evidence>
<gene>
    <name evidence="10" type="ORF">CANVERA_P2269</name>
</gene>
<reference evidence="10" key="1">
    <citation type="submission" date="2022-12" db="EMBL/GenBank/DDBJ databases">
        <authorList>
            <person name="Brejova B."/>
        </authorList>
    </citation>
    <scope>NUCLEOTIDE SEQUENCE</scope>
</reference>
<keyword evidence="5" id="KW-0028">Amino-acid biosynthesis</keyword>
<evidence type="ECO:0000256" key="7">
    <source>
        <dbReference type="ARBA" id="ARBA00023141"/>
    </source>
</evidence>
<dbReference type="SUPFAM" id="SSF51366">
    <property type="entry name" value="Ribulose-phoshate binding barrel"/>
    <property type="match status" value="1"/>
</dbReference>
<dbReference type="InterPro" id="IPR001240">
    <property type="entry name" value="PRAI_dom"/>
</dbReference>
<organism evidence="10 11">
    <name type="scientific">Candida verbasci</name>
    <dbReference type="NCBI Taxonomy" id="1227364"/>
    <lineage>
        <taxon>Eukaryota</taxon>
        <taxon>Fungi</taxon>
        <taxon>Dikarya</taxon>
        <taxon>Ascomycota</taxon>
        <taxon>Saccharomycotina</taxon>
        <taxon>Pichiomycetes</taxon>
        <taxon>Debaryomycetaceae</taxon>
        <taxon>Candida/Lodderomyces clade</taxon>
        <taxon>Candida</taxon>
    </lineage>
</organism>
<comment type="pathway">
    <text evidence="1">Amino-acid biosynthesis; L-tryptophan biosynthesis; L-tryptophan from chorismate: step 3/5.</text>
</comment>
<proteinExistence type="inferred from homology"/>
<dbReference type="AlphaFoldDB" id="A0A9W4TW94"/>
<dbReference type="Gene3D" id="3.20.20.70">
    <property type="entry name" value="Aldolase class I"/>
    <property type="match status" value="1"/>
</dbReference>
<keyword evidence="6" id="KW-0822">Tryptophan biosynthesis</keyword>
<dbReference type="CDD" id="cd00405">
    <property type="entry name" value="PRAI"/>
    <property type="match status" value="1"/>
</dbReference>
<dbReference type="GO" id="GO:0004640">
    <property type="term" value="F:phosphoribosylanthranilate isomerase activity"/>
    <property type="evidence" value="ECO:0007669"/>
    <property type="project" value="UniProtKB-EC"/>
</dbReference>
<accession>A0A9W4TW94</accession>
<evidence type="ECO:0000256" key="5">
    <source>
        <dbReference type="ARBA" id="ARBA00022605"/>
    </source>
</evidence>
<evidence type="ECO:0000259" key="9">
    <source>
        <dbReference type="Pfam" id="PF00697"/>
    </source>
</evidence>
<dbReference type="EC" id="5.3.1.24" evidence="3"/>
<keyword evidence="11" id="KW-1185">Reference proteome</keyword>
<dbReference type="InterPro" id="IPR011060">
    <property type="entry name" value="RibuloseP-bd_barrel"/>
</dbReference>
<feature type="domain" description="N-(5'phosphoribosyl) anthranilate isomerase (PRAI)" evidence="9">
    <location>
        <begin position="43"/>
        <end position="220"/>
    </location>
</feature>
<evidence type="ECO:0000313" key="11">
    <source>
        <dbReference type="Proteomes" id="UP001152885"/>
    </source>
</evidence>
<dbReference type="Pfam" id="PF00697">
    <property type="entry name" value="PRAI"/>
    <property type="match status" value="1"/>
</dbReference>
<keyword evidence="7" id="KW-0057">Aromatic amino acid biosynthesis</keyword>
<evidence type="ECO:0000256" key="4">
    <source>
        <dbReference type="ARBA" id="ARBA00022272"/>
    </source>
</evidence>